<evidence type="ECO:0000313" key="3">
    <source>
        <dbReference type="Proteomes" id="UP000529728"/>
    </source>
</evidence>
<dbReference type="Proteomes" id="UP000529728">
    <property type="component" value="Unassembled WGS sequence"/>
</dbReference>
<organism evidence="2 3">
    <name type="scientific">Regulus satrapa</name>
    <name type="common">Golden-crowned kinglet</name>
    <dbReference type="NCBI Taxonomy" id="13245"/>
    <lineage>
        <taxon>Eukaryota</taxon>
        <taxon>Metazoa</taxon>
        <taxon>Chordata</taxon>
        <taxon>Craniata</taxon>
        <taxon>Vertebrata</taxon>
        <taxon>Euteleostomi</taxon>
        <taxon>Archelosauria</taxon>
        <taxon>Archosauria</taxon>
        <taxon>Dinosauria</taxon>
        <taxon>Saurischia</taxon>
        <taxon>Theropoda</taxon>
        <taxon>Coelurosauria</taxon>
        <taxon>Aves</taxon>
        <taxon>Neognathae</taxon>
        <taxon>Neoaves</taxon>
        <taxon>Telluraves</taxon>
        <taxon>Australaves</taxon>
        <taxon>Passeriformes</taxon>
        <taxon>Regulidae</taxon>
        <taxon>Regulus</taxon>
    </lineage>
</organism>
<dbReference type="GO" id="GO:0000145">
    <property type="term" value="C:exocyst"/>
    <property type="evidence" value="ECO:0007669"/>
    <property type="project" value="InterPro"/>
</dbReference>
<comment type="caution">
    <text evidence="2">The sequence shown here is derived from an EMBL/GenBank/DDBJ whole genome shotgun (WGS) entry which is preliminary data.</text>
</comment>
<sequence>MTLEAHRRVVVEYIRAIMLKRISFKNAEERKEGAERMIKEAEQFRFLFKKLAAVSICFE</sequence>
<keyword evidence="3" id="KW-1185">Reference proteome</keyword>
<dbReference type="GO" id="GO:0000149">
    <property type="term" value="F:SNARE binding"/>
    <property type="evidence" value="ECO:0007669"/>
    <property type="project" value="TreeGrafter"/>
</dbReference>
<accession>A0A7K4XGL1</accession>
<dbReference type="EMBL" id="VWZN01009461">
    <property type="protein sequence ID" value="NWR46071.1"/>
    <property type="molecule type" value="Genomic_DNA"/>
</dbReference>
<name>A0A7K4XGL1_REGSA</name>
<reference evidence="2 3" key="1">
    <citation type="submission" date="2019-09" db="EMBL/GenBank/DDBJ databases">
        <title>Bird 10,000 Genomes (B10K) Project - Family phase.</title>
        <authorList>
            <person name="Zhang G."/>
        </authorList>
    </citation>
    <scope>NUCLEOTIDE SEQUENCE [LARGE SCALE GENOMIC DNA]</scope>
    <source>
        <strain evidence="2">B10K-DU-001-18</strain>
        <tissue evidence="2">Muscle</tissue>
    </source>
</reference>
<dbReference type="GO" id="GO:0051601">
    <property type="term" value="P:exocyst localization"/>
    <property type="evidence" value="ECO:0007669"/>
    <property type="project" value="TreeGrafter"/>
</dbReference>
<comment type="similarity">
    <text evidence="1">Belongs to the SEC6 family.</text>
</comment>
<feature type="non-terminal residue" evidence="2">
    <location>
        <position position="1"/>
    </location>
</feature>
<feature type="non-terminal residue" evidence="2">
    <location>
        <position position="59"/>
    </location>
</feature>
<dbReference type="AlphaFoldDB" id="A0A7K4XGL1"/>
<dbReference type="PANTHER" id="PTHR21292">
    <property type="entry name" value="EXOCYST COMPLEX COMPONENT SEC6-RELATED"/>
    <property type="match status" value="1"/>
</dbReference>
<dbReference type="OrthoDB" id="10047020at2759"/>
<dbReference type="Gene3D" id="1.10.357.70">
    <property type="entry name" value="Exocyst complex component Sec6, C-terminal domain"/>
    <property type="match status" value="1"/>
</dbReference>
<protein>
    <submittedName>
        <fullName evidence="2">EXOC3 protein</fullName>
    </submittedName>
</protein>
<gene>
    <name evidence="2" type="primary">Exoc3</name>
    <name evidence="2" type="ORF">REGSAT_R14891</name>
</gene>
<dbReference type="InterPro" id="IPR042532">
    <property type="entry name" value="EXOC3/Sec6_C"/>
</dbReference>
<proteinExistence type="inferred from homology"/>
<evidence type="ECO:0000256" key="1">
    <source>
        <dbReference type="ARBA" id="ARBA00009447"/>
    </source>
</evidence>
<dbReference type="GO" id="GO:0006887">
    <property type="term" value="P:exocytosis"/>
    <property type="evidence" value="ECO:0007669"/>
    <property type="project" value="InterPro"/>
</dbReference>
<dbReference type="PANTHER" id="PTHR21292:SF13">
    <property type="entry name" value="EXOCYST COMPLEX COMPONENT 3"/>
    <property type="match status" value="1"/>
</dbReference>
<dbReference type="InterPro" id="IPR010326">
    <property type="entry name" value="EXOC3/Sec6"/>
</dbReference>
<dbReference type="Pfam" id="PF06046">
    <property type="entry name" value="Sec6"/>
    <property type="match status" value="1"/>
</dbReference>
<evidence type="ECO:0000313" key="2">
    <source>
        <dbReference type="EMBL" id="NWR46071.1"/>
    </source>
</evidence>